<dbReference type="InterPro" id="IPR050297">
    <property type="entry name" value="LipidA_mod_glycosyltrf_83"/>
</dbReference>
<dbReference type="InterPro" id="IPR018674">
    <property type="entry name" value="DUF2142_membrane"/>
</dbReference>
<keyword evidence="6 8" id="KW-1133">Transmembrane helix</keyword>
<feature type="transmembrane region" description="Helical" evidence="8">
    <location>
        <begin position="133"/>
        <end position="154"/>
    </location>
</feature>
<feature type="transmembrane region" description="Helical" evidence="8">
    <location>
        <begin position="103"/>
        <end position="121"/>
    </location>
</feature>
<feature type="transmembrane region" description="Helical" evidence="8">
    <location>
        <begin position="451"/>
        <end position="471"/>
    </location>
</feature>
<keyword evidence="7 8" id="KW-0472">Membrane</keyword>
<evidence type="ECO:0000256" key="3">
    <source>
        <dbReference type="ARBA" id="ARBA00022676"/>
    </source>
</evidence>
<evidence type="ECO:0000313" key="9">
    <source>
        <dbReference type="EMBL" id="RXS74509.1"/>
    </source>
</evidence>
<evidence type="ECO:0000256" key="1">
    <source>
        <dbReference type="ARBA" id="ARBA00004651"/>
    </source>
</evidence>
<dbReference type="GO" id="GO:0016763">
    <property type="term" value="F:pentosyltransferase activity"/>
    <property type="evidence" value="ECO:0007669"/>
    <property type="project" value="TreeGrafter"/>
</dbReference>
<comment type="caution">
    <text evidence="9">The sequence shown here is derived from an EMBL/GenBank/DDBJ whole genome shotgun (WGS) entry which is preliminary data.</text>
</comment>
<evidence type="ECO:0000256" key="5">
    <source>
        <dbReference type="ARBA" id="ARBA00022692"/>
    </source>
</evidence>
<keyword evidence="4" id="KW-0808">Transferase</keyword>
<evidence type="ECO:0000256" key="2">
    <source>
        <dbReference type="ARBA" id="ARBA00022475"/>
    </source>
</evidence>
<dbReference type="RefSeq" id="WP_129257148.1">
    <property type="nucleotide sequence ID" value="NZ_SDKC01000001.1"/>
</dbReference>
<feature type="transmembrane region" description="Helical" evidence="8">
    <location>
        <begin position="189"/>
        <end position="213"/>
    </location>
</feature>
<comment type="subcellular location">
    <subcellularLocation>
        <location evidence="1">Cell membrane</location>
        <topology evidence="1">Multi-pass membrane protein</topology>
    </subcellularLocation>
</comment>
<evidence type="ECO:0000256" key="6">
    <source>
        <dbReference type="ARBA" id="ARBA00022989"/>
    </source>
</evidence>
<organism evidence="9 10">
    <name type="scientific">Blautia faecicola</name>
    <dbReference type="NCBI Taxonomy" id="2509240"/>
    <lineage>
        <taxon>Bacteria</taxon>
        <taxon>Bacillati</taxon>
        <taxon>Bacillota</taxon>
        <taxon>Clostridia</taxon>
        <taxon>Lachnospirales</taxon>
        <taxon>Lachnospiraceae</taxon>
        <taxon>Blautia</taxon>
    </lineage>
</organism>
<feature type="transmembrane region" description="Helical" evidence="8">
    <location>
        <begin position="388"/>
        <end position="407"/>
    </location>
</feature>
<dbReference type="GO" id="GO:0009103">
    <property type="term" value="P:lipopolysaccharide biosynthetic process"/>
    <property type="evidence" value="ECO:0007669"/>
    <property type="project" value="UniProtKB-ARBA"/>
</dbReference>
<reference evidence="9 10" key="1">
    <citation type="submission" date="2019-01" db="EMBL/GenBank/DDBJ databases">
        <title>Blautia sp. nov. KGMB01111 isolated human feces.</title>
        <authorList>
            <person name="Park J.-E."/>
            <person name="Kim J.-S."/>
            <person name="Park S.-H."/>
        </authorList>
    </citation>
    <scope>NUCLEOTIDE SEQUENCE [LARGE SCALE GENOMIC DNA]</scope>
    <source>
        <strain evidence="9 10">KGMB01111</strain>
    </source>
</reference>
<keyword evidence="5 8" id="KW-0812">Transmembrane</keyword>
<keyword evidence="10" id="KW-1185">Reference proteome</keyword>
<dbReference type="AlphaFoldDB" id="A0A4Q1RG12"/>
<dbReference type="EMBL" id="SDKC01000001">
    <property type="protein sequence ID" value="RXS74509.1"/>
    <property type="molecule type" value="Genomic_DNA"/>
</dbReference>
<dbReference type="Pfam" id="PF09913">
    <property type="entry name" value="DUF2142"/>
    <property type="match status" value="1"/>
</dbReference>
<feature type="transmembrane region" description="Helical" evidence="8">
    <location>
        <begin position="234"/>
        <end position="255"/>
    </location>
</feature>
<evidence type="ECO:0008006" key="11">
    <source>
        <dbReference type="Google" id="ProtNLM"/>
    </source>
</evidence>
<proteinExistence type="predicted"/>
<name>A0A4Q1RG12_9FIRM</name>
<dbReference type="PANTHER" id="PTHR33908:SF11">
    <property type="entry name" value="MEMBRANE PROTEIN"/>
    <property type="match status" value="1"/>
</dbReference>
<feature type="transmembrane region" description="Helical" evidence="8">
    <location>
        <begin position="12"/>
        <end position="34"/>
    </location>
</feature>
<keyword evidence="3" id="KW-0328">Glycosyltransferase</keyword>
<dbReference type="PANTHER" id="PTHR33908">
    <property type="entry name" value="MANNOSYLTRANSFERASE YKCB-RELATED"/>
    <property type="match status" value="1"/>
</dbReference>
<dbReference type="OrthoDB" id="6052932at2"/>
<evidence type="ECO:0000256" key="4">
    <source>
        <dbReference type="ARBA" id="ARBA00022679"/>
    </source>
</evidence>
<keyword evidence="2" id="KW-1003">Cell membrane</keyword>
<accession>A0A4Q1RG12</accession>
<dbReference type="GO" id="GO:0005886">
    <property type="term" value="C:plasma membrane"/>
    <property type="evidence" value="ECO:0007669"/>
    <property type="project" value="UniProtKB-SubCell"/>
</dbReference>
<evidence type="ECO:0000256" key="7">
    <source>
        <dbReference type="ARBA" id="ARBA00023136"/>
    </source>
</evidence>
<gene>
    <name evidence="9" type="ORF">ETP43_04325</name>
</gene>
<dbReference type="Proteomes" id="UP000290106">
    <property type="component" value="Unassembled WGS sequence"/>
</dbReference>
<feature type="transmembrane region" description="Helical" evidence="8">
    <location>
        <begin position="419"/>
        <end position="439"/>
    </location>
</feature>
<evidence type="ECO:0000313" key="10">
    <source>
        <dbReference type="Proteomes" id="UP000290106"/>
    </source>
</evidence>
<evidence type="ECO:0000256" key="8">
    <source>
        <dbReference type="SAM" id="Phobius"/>
    </source>
</evidence>
<protein>
    <recommendedName>
        <fullName evidence="11">DUF2142 domain-containing protein</fullName>
    </recommendedName>
</protein>
<sequence>MKKAGNVGKKEYAVWIFVFAVFVFYLAWALAAPFDASPDESMRYQIVEFIAKHGSLPDGRDPEIRNANWGISYAFNPILPYMAGAVLVKIVQLFTASFRATVIAARMVNVLLGGGMAWFTWKIGELMFRRKEAGRFFAVLVCFLPGTCFLFSYINTDGLALFTTAWILYGWCRACKEGWSLSVCIQMGIAMGLCMLSYYNAYGYLLMSAVFFVGCMMKCQEQKWDWKQMMKKGCLMLGIVFLVAGWWFIRSGILYDGDFLGMKTSSIYAEKYAIDELKPSNRVLPVNMDMSVLDMMLWVPGSWQHNWLVTVLVSFVGTFGHLDIFMPYLWSKLYLLVFTVGILGNLWKLRWDFDVATEFIRKAKKADGDGVTVTEVWRKNKKWNVRNWMHICMAVAMVIPAGLLVYYAYASDFQAQGRYMMPMVFPFLYFVTLGYENWLEKLTGKEKIKMWISRGGQAIAVLSALLTYFLVYRAAY</sequence>